<evidence type="ECO:0000256" key="8">
    <source>
        <dbReference type="ARBA" id="ARBA00023180"/>
    </source>
</evidence>
<dbReference type="Proteomes" id="UP000053831">
    <property type="component" value="Unassembled WGS sequence"/>
</dbReference>
<keyword evidence="14" id="KW-1185">Reference proteome</keyword>
<dbReference type="Pfam" id="PF03663">
    <property type="entry name" value="Glyco_hydro_76"/>
    <property type="match status" value="1"/>
</dbReference>
<comment type="catalytic activity">
    <reaction evidence="1 10">
        <text>Random hydrolysis of (1-&gt;6)-alpha-D-mannosidic linkages in unbranched (1-&gt;6)-mannans.</text>
        <dbReference type="EC" id="3.2.1.101"/>
    </reaction>
</comment>
<sequence length="419" mass="45586">MATIDLDINDDNPYYWWEAGALFGTMVDYWLLTGDTSYVASTLQALSHQAGPNGDYLPSNQSLTEGNDDQGFWALAALSAAENVFPNPPDDQPQWLAMAQSVFNQYVSRWQTKACGGGLVWQIFSWNKGNDYKNSVANGCFFDLAARLHRYTGNSSYGDWAKKIVLWEESAGLISNSSQVFDGVSFDLTTFACGKVDKTQWSYNSALFMHGSATMYNITGDDFWKTRLDGFYKDVTTTFVFDGVPYEQWCETRNFCDLDQVSFKGFLLRWLAGTAQMAPYKADDILKIQQTTAKAAISTCIGPASTGANNYFGIDGTACGFSWLKQGQYDGKVGVGAMMNALDAVMYLLTPKAKVARTAKSGGTSKGNPGANAGDTNTETPHSDIEAKTRPTPAGRFGAGVLTVLLLVCAIGGPVFSIL</sequence>
<comment type="caution">
    <text evidence="13">The sequence shown here is derived from an EMBL/GenBank/DDBJ whole genome shotgun (WGS) entry which is preliminary data.</text>
</comment>
<accession>A0A0M8N4B3</accession>
<dbReference type="EMBL" id="LGSR01000020">
    <property type="protein sequence ID" value="KOS19670.1"/>
    <property type="molecule type" value="Genomic_DNA"/>
</dbReference>
<proteinExistence type="inferred from homology"/>
<dbReference type="InterPro" id="IPR014480">
    <property type="entry name" value="Mannan-1_6-alpha_mannosidase"/>
</dbReference>
<evidence type="ECO:0000256" key="1">
    <source>
        <dbReference type="ARBA" id="ARBA00001452"/>
    </source>
</evidence>
<evidence type="ECO:0000256" key="12">
    <source>
        <dbReference type="SAM" id="Phobius"/>
    </source>
</evidence>
<comment type="subcellular location">
    <subcellularLocation>
        <location evidence="2">Endomembrane system</location>
    </subcellularLocation>
</comment>
<dbReference type="FunFam" id="1.50.10.20:FF:000006">
    <property type="entry name" value="Mannan endo-1,6-alpha-mannosidase"/>
    <property type="match status" value="1"/>
</dbReference>
<keyword evidence="7 12" id="KW-0472">Membrane</keyword>
<dbReference type="InterPro" id="IPR008928">
    <property type="entry name" value="6-hairpin_glycosidase_sf"/>
</dbReference>
<evidence type="ECO:0000256" key="9">
    <source>
        <dbReference type="ARBA" id="ARBA00023295"/>
    </source>
</evidence>
<keyword evidence="12" id="KW-1133">Transmembrane helix</keyword>
<evidence type="ECO:0000256" key="4">
    <source>
        <dbReference type="ARBA" id="ARBA00012350"/>
    </source>
</evidence>
<evidence type="ECO:0000256" key="7">
    <source>
        <dbReference type="ARBA" id="ARBA00023136"/>
    </source>
</evidence>
<dbReference type="GO" id="GO:0016052">
    <property type="term" value="P:carbohydrate catabolic process"/>
    <property type="evidence" value="ECO:0007669"/>
    <property type="project" value="InterPro"/>
</dbReference>
<keyword evidence="9 10" id="KW-0326">Glycosidase</keyword>
<dbReference type="OrthoDB" id="4187847at2759"/>
<dbReference type="GO" id="GO:0009272">
    <property type="term" value="P:fungal-type cell wall biogenesis"/>
    <property type="evidence" value="ECO:0007669"/>
    <property type="project" value="TreeGrafter"/>
</dbReference>
<organism evidence="13 14">
    <name type="scientific">Escovopsis weberi</name>
    <dbReference type="NCBI Taxonomy" id="150374"/>
    <lineage>
        <taxon>Eukaryota</taxon>
        <taxon>Fungi</taxon>
        <taxon>Dikarya</taxon>
        <taxon>Ascomycota</taxon>
        <taxon>Pezizomycotina</taxon>
        <taxon>Sordariomycetes</taxon>
        <taxon>Hypocreomycetidae</taxon>
        <taxon>Hypocreales</taxon>
        <taxon>Hypocreaceae</taxon>
        <taxon>Escovopsis</taxon>
    </lineage>
</organism>
<dbReference type="GO" id="GO:0008496">
    <property type="term" value="F:mannan endo-1,6-alpha-mannosidase activity"/>
    <property type="evidence" value="ECO:0007669"/>
    <property type="project" value="UniProtKB-UniRule"/>
</dbReference>
<dbReference type="PANTHER" id="PTHR12145">
    <property type="entry name" value="MANNAN ENDO-1,6-ALPHA-MANNOSIDASE DCW1"/>
    <property type="match status" value="1"/>
</dbReference>
<dbReference type="PANTHER" id="PTHR12145:SF41">
    <property type="entry name" value="MANNAN ENDO-1,6-ALPHA-MANNOSIDASE"/>
    <property type="match status" value="1"/>
</dbReference>
<feature type="region of interest" description="Disordered" evidence="11">
    <location>
        <begin position="358"/>
        <end position="391"/>
    </location>
</feature>
<comment type="similarity">
    <text evidence="3 10">Belongs to the glycosyl hydrolase 76 family.</text>
</comment>
<evidence type="ECO:0000256" key="2">
    <source>
        <dbReference type="ARBA" id="ARBA00004308"/>
    </source>
</evidence>
<dbReference type="AlphaFoldDB" id="A0A0M8N4B3"/>
<reference evidence="13 14" key="1">
    <citation type="submission" date="2015-07" db="EMBL/GenBank/DDBJ databases">
        <title>The genome of the fungus Escovopsis weberi, a specialized disease agent of ant agriculture.</title>
        <authorList>
            <person name="de Man T.J."/>
            <person name="Stajich J.E."/>
            <person name="Kubicek C.P."/>
            <person name="Chenthamara K."/>
            <person name="Atanasova L."/>
            <person name="Druzhinina I.S."/>
            <person name="Birnbaum S."/>
            <person name="Barribeau S.M."/>
            <person name="Teiling C."/>
            <person name="Suen G."/>
            <person name="Currie C."/>
            <person name="Gerardo N.M."/>
        </authorList>
    </citation>
    <scope>NUCLEOTIDE SEQUENCE [LARGE SCALE GENOMIC DNA]</scope>
</reference>
<dbReference type="GO" id="GO:0012505">
    <property type="term" value="C:endomembrane system"/>
    <property type="evidence" value="ECO:0007669"/>
    <property type="project" value="UniProtKB-SubCell"/>
</dbReference>
<dbReference type="SUPFAM" id="SSF48208">
    <property type="entry name" value="Six-hairpin glycosidases"/>
    <property type="match status" value="1"/>
</dbReference>
<dbReference type="STRING" id="150374.A0A0M8N4B3"/>
<evidence type="ECO:0000256" key="11">
    <source>
        <dbReference type="SAM" id="MobiDB-lite"/>
    </source>
</evidence>
<evidence type="ECO:0000313" key="14">
    <source>
        <dbReference type="Proteomes" id="UP000053831"/>
    </source>
</evidence>
<evidence type="ECO:0000256" key="6">
    <source>
        <dbReference type="ARBA" id="ARBA00022801"/>
    </source>
</evidence>
<dbReference type="PIRSF" id="PIRSF016302">
    <property type="entry name" value="Man_a_manosd"/>
    <property type="match status" value="1"/>
</dbReference>
<name>A0A0M8N4B3_ESCWE</name>
<evidence type="ECO:0000313" key="13">
    <source>
        <dbReference type="EMBL" id="KOS19670.1"/>
    </source>
</evidence>
<evidence type="ECO:0000256" key="3">
    <source>
        <dbReference type="ARBA" id="ARBA00009699"/>
    </source>
</evidence>
<keyword evidence="8" id="KW-0325">Glycoprotein</keyword>
<dbReference type="EC" id="3.2.1.101" evidence="4 10"/>
<feature type="transmembrane region" description="Helical" evidence="12">
    <location>
        <begin position="397"/>
        <end position="418"/>
    </location>
</feature>
<gene>
    <name evidence="13" type="ORF">ESCO_000624</name>
</gene>
<dbReference type="InterPro" id="IPR005198">
    <property type="entry name" value="Glyco_hydro_76"/>
</dbReference>
<keyword evidence="12" id="KW-0812">Transmembrane</keyword>
<keyword evidence="6 10" id="KW-0378">Hydrolase</keyword>
<dbReference type="Gene3D" id="1.50.10.20">
    <property type="match status" value="1"/>
</dbReference>
<evidence type="ECO:0000256" key="5">
    <source>
        <dbReference type="ARBA" id="ARBA00022729"/>
    </source>
</evidence>
<keyword evidence="5" id="KW-0732">Signal</keyword>
<evidence type="ECO:0000256" key="10">
    <source>
        <dbReference type="PIRNR" id="PIRNR016302"/>
    </source>
</evidence>
<protein>
    <recommendedName>
        <fullName evidence="4 10">Mannan endo-1,6-alpha-mannosidase</fullName>
        <ecNumber evidence="4 10">3.2.1.101</ecNumber>
    </recommendedName>
</protein>